<dbReference type="AlphaFoldDB" id="A0AAC8QGS0"/>
<protein>
    <recommendedName>
        <fullName evidence="7">Tetratricopeptide repeat protein</fullName>
    </recommendedName>
</protein>
<evidence type="ECO:0000256" key="1">
    <source>
        <dbReference type="SAM" id="MobiDB-lite"/>
    </source>
</evidence>
<dbReference type="InterPro" id="IPR011990">
    <property type="entry name" value="TPR-like_helical_dom_sf"/>
</dbReference>
<evidence type="ECO:0000313" key="5">
    <source>
        <dbReference type="Proteomes" id="UP000035579"/>
    </source>
</evidence>
<dbReference type="EMBL" id="QUMU01000005">
    <property type="protein sequence ID" value="REG31917.1"/>
    <property type="molecule type" value="Genomic_DNA"/>
</dbReference>
<keyword evidence="6" id="KW-1185">Reference proteome</keyword>
<dbReference type="KEGG" id="age:AA314_08412"/>
<reference evidence="3 5" key="1">
    <citation type="submission" date="2015-05" db="EMBL/GenBank/DDBJ databases">
        <title>Genome assembly of Archangium gephyra DSM 2261.</title>
        <authorList>
            <person name="Sharma G."/>
            <person name="Subramanian S."/>
        </authorList>
    </citation>
    <scope>NUCLEOTIDE SEQUENCE [LARGE SCALE GENOMIC DNA]</scope>
    <source>
        <strain evidence="3 5">DSM 2261</strain>
    </source>
</reference>
<evidence type="ECO:0000313" key="4">
    <source>
        <dbReference type="EMBL" id="REG31917.1"/>
    </source>
</evidence>
<feature type="chain" id="PRO_5042003788" description="Tetratricopeptide repeat protein" evidence="2">
    <location>
        <begin position="26"/>
        <end position="1046"/>
    </location>
</feature>
<proteinExistence type="predicted"/>
<reference evidence="4 6" key="2">
    <citation type="submission" date="2018-08" db="EMBL/GenBank/DDBJ databases">
        <title>Genomic Encyclopedia of Archaeal and Bacterial Type Strains, Phase II (KMG-II): from individual species to whole genera.</title>
        <authorList>
            <person name="Goeker M."/>
        </authorList>
    </citation>
    <scope>NUCLEOTIDE SEQUENCE [LARGE SCALE GENOMIC DNA]</scope>
    <source>
        <strain evidence="4 6">DSM 2261</strain>
    </source>
</reference>
<evidence type="ECO:0000313" key="6">
    <source>
        <dbReference type="Proteomes" id="UP000256345"/>
    </source>
</evidence>
<feature type="compositionally biased region" description="Basic residues" evidence="1">
    <location>
        <begin position="156"/>
        <end position="173"/>
    </location>
</feature>
<name>A0AAC8QGS0_9BACT</name>
<organism evidence="3 5">
    <name type="scientific">Archangium gephyra</name>
    <dbReference type="NCBI Taxonomy" id="48"/>
    <lineage>
        <taxon>Bacteria</taxon>
        <taxon>Pseudomonadati</taxon>
        <taxon>Myxococcota</taxon>
        <taxon>Myxococcia</taxon>
        <taxon>Myxococcales</taxon>
        <taxon>Cystobacterineae</taxon>
        <taxon>Archangiaceae</taxon>
        <taxon>Archangium</taxon>
    </lineage>
</organism>
<dbReference type="EMBL" id="CP011509">
    <property type="protein sequence ID" value="AKJ06786.1"/>
    <property type="molecule type" value="Genomic_DNA"/>
</dbReference>
<keyword evidence="2" id="KW-0732">Signal</keyword>
<feature type="signal peptide" evidence="2">
    <location>
        <begin position="1"/>
        <end position="25"/>
    </location>
</feature>
<evidence type="ECO:0000256" key="2">
    <source>
        <dbReference type="SAM" id="SignalP"/>
    </source>
</evidence>
<dbReference type="Proteomes" id="UP000035579">
    <property type="component" value="Chromosome"/>
</dbReference>
<feature type="region of interest" description="Disordered" evidence="1">
    <location>
        <begin position="137"/>
        <end position="188"/>
    </location>
</feature>
<dbReference type="Proteomes" id="UP000256345">
    <property type="component" value="Unassembled WGS sequence"/>
</dbReference>
<accession>A0AAC8QGS0</accession>
<dbReference type="SUPFAM" id="SSF48452">
    <property type="entry name" value="TPR-like"/>
    <property type="match status" value="1"/>
</dbReference>
<dbReference type="RefSeq" id="WP_047859978.1">
    <property type="nucleotide sequence ID" value="NZ_CP011509.1"/>
</dbReference>
<dbReference type="Gene3D" id="1.25.40.10">
    <property type="entry name" value="Tetratricopeptide repeat domain"/>
    <property type="match status" value="2"/>
</dbReference>
<sequence length="1046" mass="115843">MISRPRPSRSLALLLCLGVATTACSKDTEPPPPRPAGRPLQVARDADIAKADSLTGFRTAYEQAYRLTPDARLTRALALLEHLLTGQPAPKVEARFQDGQWHLLSNGTEVGSLPEFPDFPQALALLEARARQLGTEKLGLQKGADTATPTPPSPPPKKKPTPKSGKRGSRQKKPALQAQESTPSGMLPLGRRTIDVLHQQDQDWAAGKRSVSSVREGTRALVSLAFQLVDLTGTADEVPARALAHLALARVVTGEPLTEEQALLASALGHDRAARQLAETLSAGSPVRLYFLREDDRLGALAKEKTGLAHYLWLRRMSEVGGTERWRRLSELEGTQLTAIHELTVLLHAREFELDRTLGSIIPPLVLREVAAATGRTDAVDRAPAKKGARKTAAQELERLLKQLHERFDLLQRGILPAFEEQLAQVGNPEGFFLEAGAERAYFQGLFYSAQYRMGLYHLDTYTSAEAASEFSKNLGSAGTPAGKEFQEWMSQLIAAESGQRVEASLMQSLTELKSFGAAPLIRVYGELLDAADWMDPALSSMARRIAARMDSRPEHRFFLAQIARGALSDFVLSEKLYRATHEATAGLKSEAWVAWLDRDSAKLQALLDSPHTFGSVRQQVLEHLLKSQPVPPEGLMTKLSPLLATYGDEWSFTSGCVELLEKHGRYGEARTVVEQWLAAHPKLDTFQNINARTTLARMYQLEGNAEAGWTAVAPVAGSYKFNAMQQAALLSQELGEEDRALSLAKAAARRYPGPKSLTLMAEVLWRGGELEEAAELLASPERSLRGIDWRWRIGERFAAVFARRPVKEGLEAFKALQKKRIGAMELSQLALEVNRAGNPELAFELQSRVDAPGLQKLEMIMDAYRYLKKWKSEKDAVAWLRTRVPKNVLEPLSMFAFREKEDVVLWDVIPLTEGTAETTDYVWLTRAAASTRSKDTDAAHQAALRKRFEVDRPGFYHQVGRHLLGLIPEQAVIAAAATAKNRQELPFFLGLKAQAEGRYEDAVTWYRATVETSNPKVGEYQWAYGELTRLKQAELSLALMKQHAR</sequence>
<evidence type="ECO:0008006" key="7">
    <source>
        <dbReference type="Google" id="ProtNLM"/>
    </source>
</evidence>
<dbReference type="PROSITE" id="PS51257">
    <property type="entry name" value="PROKAR_LIPOPROTEIN"/>
    <property type="match status" value="1"/>
</dbReference>
<gene>
    <name evidence="3" type="ORF">AA314_08412</name>
    <name evidence="4" type="ORF">ATI61_105244</name>
</gene>
<evidence type="ECO:0000313" key="3">
    <source>
        <dbReference type="EMBL" id="AKJ06786.1"/>
    </source>
</evidence>